<name>A0AB38T1Z9_9HYPH</name>
<reference evidence="2 3" key="1">
    <citation type="journal article" date="2022" name="Microbiol. Resour. Announc.">
        <title>Complete Genome Sequence of Mesorhizobium ciceri Strain R30, a Rhizobium Used as a Commercial Inoculant for Chickpea in Argentina.</title>
        <authorList>
            <person name="Foresto E."/>
            <person name="Revale S."/>
            <person name="Primo E."/>
            <person name="Nievas F."/>
            <person name="Carezzano E."/>
            <person name="Puente M."/>
            <person name="Alzari P."/>
            <person name="Mart M."/>
            <person name="Ben-Assaya M."/>
            <person name="Mornico D."/>
            <person name="Santoro M."/>
            <person name="Mart F."/>
            <person name="Giordano W."/>
            <person name="Bogino P."/>
        </authorList>
    </citation>
    <scope>NUCLEOTIDE SEQUENCE [LARGE SCALE GENOMIC DNA]</scope>
    <source>
        <strain evidence="2 3">R30</strain>
    </source>
</reference>
<feature type="compositionally biased region" description="Polar residues" evidence="1">
    <location>
        <begin position="12"/>
        <end position="22"/>
    </location>
</feature>
<protein>
    <submittedName>
        <fullName evidence="2">Pyridoxamine 5'-phosphate oxidase family protein</fullName>
    </submittedName>
</protein>
<evidence type="ECO:0000313" key="2">
    <source>
        <dbReference type="EMBL" id="UTU49014.1"/>
    </source>
</evidence>
<evidence type="ECO:0000313" key="3">
    <source>
        <dbReference type="Proteomes" id="UP001060070"/>
    </source>
</evidence>
<dbReference type="InterPro" id="IPR024747">
    <property type="entry name" value="Pyridox_Oxase-rel"/>
</dbReference>
<dbReference type="PANTHER" id="PTHR34071:SF2">
    <property type="entry name" value="FLAVIN-NUCLEOTIDE-BINDING PROTEIN"/>
    <property type="match status" value="1"/>
</dbReference>
<dbReference type="InterPro" id="IPR012349">
    <property type="entry name" value="Split_barrel_FMN-bd"/>
</dbReference>
<dbReference type="RefSeq" id="WP_024501624.1">
    <property type="nucleotide sequence ID" value="NZ_CP088147.1"/>
</dbReference>
<dbReference type="AlphaFoldDB" id="A0AB38T1Z9"/>
<dbReference type="Proteomes" id="UP001060070">
    <property type="component" value="Chromosome"/>
</dbReference>
<accession>A0AB38T1Z9</accession>
<keyword evidence="3" id="KW-1185">Reference proteome</keyword>
<organism evidence="2 3">
    <name type="scientific">Mesorhizobium ciceri</name>
    <dbReference type="NCBI Taxonomy" id="39645"/>
    <lineage>
        <taxon>Bacteria</taxon>
        <taxon>Pseudomonadati</taxon>
        <taxon>Pseudomonadota</taxon>
        <taxon>Alphaproteobacteria</taxon>
        <taxon>Hyphomicrobiales</taxon>
        <taxon>Phyllobacteriaceae</taxon>
        <taxon>Mesorhizobium</taxon>
    </lineage>
</organism>
<feature type="region of interest" description="Disordered" evidence="1">
    <location>
        <begin position="1"/>
        <end position="22"/>
    </location>
</feature>
<dbReference type="GeneID" id="91562179"/>
<dbReference type="Pfam" id="PF12900">
    <property type="entry name" value="Pyridox_ox_2"/>
    <property type="match status" value="1"/>
</dbReference>
<dbReference type="EMBL" id="CP088147">
    <property type="protein sequence ID" value="UTU49014.1"/>
    <property type="molecule type" value="Genomic_DNA"/>
</dbReference>
<sequence length="250" mass="27596">MVGRRQPRMQAVNDTPASFPTTSRNRVKRLHERGSYDHAAVFAVLDAGLLCHVAYTFDGQPYCTPTIHWREDDMLYWHGSSASRMLRNLRGGTPACLTVSHLDGLVLARSGFNHSANYRSAMCFGTARIVDEPQEKLKALAGVVDRFYPGRSETLRPISAQEAKATTVIGMRIEEASAKVRAKGVGDDEEDYGHPVWAGVIPVRMVVGAAEPCPRLLPDMERPRNLAGYAEGARLDEALTQAQRVYEGEV</sequence>
<proteinExistence type="predicted"/>
<evidence type="ECO:0000256" key="1">
    <source>
        <dbReference type="SAM" id="MobiDB-lite"/>
    </source>
</evidence>
<dbReference type="PANTHER" id="PTHR34071">
    <property type="entry name" value="5-NITROIMIDAZOLE ANTIBIOTICS RESISTANCE PROTEIN, NIMA-FAMILY-RELATED PROTEIN-RELATED"/>
    <property type="match status" value="1"/>
</dbReference>
<dbReference type="Gene3D" id="2.30.110.10">
    <property type="entry name" value="Electron Transport, Fmn-binding Protein, Chain A"/>
    <property type="match status" value="1"/>
</dbReference>
<dbReference type="SUPFAM" id="SSF50475">
    <property type="entry name" value="FMN-binding split barrel"/>
    <property type="match status" value="1"/>
</dbReference>
<gene>
    <name evidence="2" type="ORF">LRP29_15950</name>
</gene>